<dbReference type="Proteomes" id="UP000501346">
    <property type="component" value="Chromosome ScVII"/>
</dbReference>
<dbReference type="OrthoDB" id="10052321at2759"/>
<dbReference type="GO" id="GO:0032543">
    <property type="term" value="P:mitochondrial translation"/>
    <property type="evidence" value="ECO:0007669"/>
    <property type="project" value="TreeGrafter"/>
</dbReference>
<accession>A0A6C1DSD1</accession>
<dbReference type="InterPro" id="IPR021036">
    <property type="entry name" value="Ribosomal_mS45"/>
</dbReference>
<evidence type="ECO:0000313" key="1">
    <source>
        <dbReference type="EMBL" id="QID79691.1"/>
    </source>
</evidence>
<dbReference type="AlphaFoldDB" id="A0A6C1DSD1"/>
<keyword evidence="1" id="KW-0689">Ribosomal protein</keyword>
<organism evidence="1 2">
    <name type="scientific">Saccharomyces pastorianus</name>
    <name type="common">Lager yeast</name>
    <name type="synonym">Saccharomyces cerevisiae x Saccharomyces eubayanus</name>
    <dbReference type="NCBI Taxonomy" id="27292"/>
    <lineage>
        <taxon>Eukaryota</taxon>
        <taxon>Fungi</taxon>
        <taxon>Dikarya</taxon>
        <taxon>Ascomycota</taxon>
        <taxon>Saccharomycotina</taxon>
        <taxon>Saccharomycetes</taxon>
        <taxon>Saccharomycetales</taxon>
        <taxon>Saccharomycetaceae</taxon>
        <taxon>Saccharomyces</taxon>
    </lineage>
</organism>
<dbReference type="Pfam" id="PF12298">
    <property type="entry name" value="Bot1p"/>
    <property type="match status" value="1"/>
</dbReference>
<reference evidence="1 2" key="1">
    <citation type="journal article" date="2019" name="BMC Genomics">
        <title>Chromosome level assembly and comparative genome analysis confirm lager-brewing yeasts originated from a single hybridization.</title>
        <authorList>
            <person name="Salazar A.N."/>
            <person name="Gorter de Vries A.R."/>
            <person name="van den Broek M."/>
            <person name="Brouwers N."/>
            <person name="de la Torre Cortes P."/>
            <person name="Kuijpers N.G.A."/>
            <person name="Daran J.G."/>
            <person name="Abeel T."/>
        </authorList>
    </citation>
    <scope>NUCLEOTIDE SEQUENCE [LARGE SCALE GENOMIC DNA]</scope>
    <source>
        <strain evidence="1 2">CBS 1483</strain>
    </source>
</reference>
<sequence length="345" mass="39513">MSYGLTGTSSKLRGTSSIFSWTQVRHVSRRRIAYPFYPFKKLGRQHPKKHDTNLKTAMRQFLGPKNYKGEYVMNKYFTVPTNHVPNYIKPDLERGQSLEHPVTKKPLQLRYDGTLGPPPVENKRLQNIFKDRLLQPFPSNPHCKTNYVLSPQLKQSIFEEITVEGLSTQQVSQKYGLKIPRVEAIVKLVGVENSWNRRNRVSSDLKTMDETLYRMFPVFDSDASFKRENLSEIPVPQKTLASRFLTIAESEPFGPVDAAHVLELEPAVETLRNLSTVGEHSSGHQQSTNKNTKVVYGELVEGERSQYKFTNAKVGKVGYRYGSGNRDNKKDRRIGFNKLGQMVYI</sequence>
<keyword evidence="2" id="KW-1185">Reference proteome</keyword>
<protein>
    <submittedName>
        <fullName evidence="1">28S ribosomal protein S35, mitochondrial</fullName>
    </submittedName>
</protein>
<gene>
    <name evidence="1" type="primary">MRPS35_1</name>
    <name evidence="1" type="ORF">GRS66_001979</name>
</gene>
<proteinExistence type="predicted"/>
<dbReference type="PANTHER" id="PTHR28158">
    <property type="entry name" value="37S RIBOSOMAL PROTEIN S35, MITOCHONDRIAL"/>
    <property type="match status" value="1"/>
</dbReference>
<name>A0A6C1DSD1_SACPS</name>
<dbReference type="PANTHER" id="PTHR28158:SF1">
    <property type="entry name" value="SMALL RIBOSOMAL SUBUNIT PROTEIN MS45"/>
    <property type="match status" value="1"/>
</dbReference>
<dbReference type="GO" id="GO:0003735">
    <property type="term" value="F:structural constituent of ribosome"/>
    <property type="evidence" value="ECO:0007669"/>
    <property type="project" value="TreeGrafter"/>
</dbReference>
<keyword evidence="1" id="KW-0687">Ribonucleoprotein</keyword>
<evidence type="ECO:0000313" key="2">
    <source>
        <dbReference type="Proteomes" id="UP000501346"/>
    </source>
</evidence>
<dbReference type="GO" id="GO:0005763">
    <property type="term" value="C:mitochondrial small ribosomal subunit"/>
    <property type="evidence" value="ECO:0007669"/>
    <property type="project" value="TreeGrafter"/>
</dbReference>
<dbReference type="EMBL" id="CP048988">
    <property type="protein sequence ID" value="QID79691.1"/>
    <property type="molecule type" value="Genomic_DNA"/>
</dbReference>